<evidence type="ECO:0008006" key="5">
    <source>
        <dbReference type="Google" id="ProtNLM"/>
    </source>
</evidence>
<gene>
    <name evidence="3" type="ORF">P5G51_017990</name>
</gene>
<feature type="chain" id="PRO_5047141013" description="Lipoprotein" evidence="2">
    <location>
        <begin position="22"/>
        <end position="102"/>
    </location>
</feature>
<dbReference type="Proteomes" id="UP001228376">
    <property type="component" value="Unassembled WGS sequence"/>
</dbReference>
<dbReference type="EMBL" id="JAROCA020000003">
    <property type="protein sequence ID" value="MDY0406979.1"/>
    <property type="molecule type" value="Genomic_DNA"/>
</dbReference>
<proteinExistence type="predicted"/>
<keyword evidence="2" id="KW-0732">Signal</keyword>
<comment type="caution">
    <text evidence="3">The sequence shown here is derived from an EMBL/GenBank/DDBJ whole genome shotgun (WGS) entry which is preliminary data.</text>
</comment>
<evidence type="ECO:0000256" key="2">
    <source>
        <dbReference type="SAM" id="SignalP"/>
    </source>
</evidence>
<feature type="compositionally biased region" description="Polar residues" evidence="1">
    <location>
        <begin position="25"/>
        <end position="53"/>
    </location>
</feature>
<feature type="signal peptide" evidence="2">
    <location>
        <begin position="1"/>
        <end position="21"/>
    </location>
</feature>
<organism evidence="3 4">
    <name type="scientific">Tigheibacillus jepli</name>
    <dbReference type="NCBI Taxonomy" id="3035914"/>
    <lineage>
        <taxon>Bacteria</taxon>
        <taxon>Bacillati</taxon>
        <taxon>Bacillota</taxon>
        <taxon>Bacilli</taxon>
        <taxon>Bacillales</taxon>
        <taxon>Bacillaceae</taxon>
        <taxon>Tigheibacillus</taxon>
    </lineage>
</organism>
<dbReference type="PROSITE" id="PS51257">
    <property type="entry name" value="PROKAR_LIPOPROTEIN"/>
    <property type="match status" value="1"/>
</dbReference>
<feature type="region of interest" description="Disordered" evidence="1">
    <location>
        <begin position="25"/>
        <end position="54"/>
    </location>
</feature>
<reference evidence="3 4" key="1">
    <citation type="submission" date="2023-10" db="EMBL/GenBank/DDBJ databases">
        <title>179-bfca-hs.</title>
        <authorList>
            <person name="Miliotis G."/>
            <person name="Sengupta P."/>
            <person name="Hameed A."/>
            <person name="Chuvochina M."/>
            <person name="Mcdonagh F."/>
            <person name="Simpson A.C."/>
            <person name="Singh N.K."/>
            <person name="Rekha P.D."/>
            <person name="Raman K."/>
            <person name="Hugenholtz P."/>
            <person name="Venkateswaran K."/>
        </authorList>
    </citation>
    <scope>NUCLEOTIDE SEQUENCE [LARGE SCALE GENOMIC DNA]</scope>
    <source>
        <strain evidence="3 4">179-BFC-A-HS</strain>
    </source>
</reference>
<evidence type="ECO:0000313" key="3">
    <source>
        <dbReference type="EMBL" id="MDY0406979.1"/>
    </source>
</evidence>
<sequence>MFIMFKRAAVFFILTALLTLAACSETGNPGSDKNNETNTNNQMQKQGKADQTVSKSATLKLSAKSLQKGDKSDAVNALQQALKKSAIRSRFPARTMRIRRGQ</sequence>
<protein>
    <recommendedName>
        <fullName evidence="5">Lipoprotein</fullName>
    </recommendedName>
</protein>
<dbReference type="RefSeq" id="WP_320385121.1">
    <property type="nucleotide sequence ID" value="NZ_JAROCA020000003.1"/>
</dbReference>
<keyword evidence="4" id="KW-1185">Reference proteome</keyword>
<evidence type="ECO:0000256" key="1">
    <source>
        <dbReference type="SAM" id="MobiDB-lite"/>
    </source>
</evidence>
<accession>A0ABU5CMG4</accession>
<evidence type="ECO:0000313" key="4">
    <source>
        <dbReference type="Proteomes" id="UP001228376"/>
    </source>
</evidence>
<name>A0ABU5CMG4_9BACI</name>